<comment type="caution">
    <text evidence="2">The sequence shown here is derived from an EMBL/GenBank/DDBJ whole genome shotgun (WGS) entry which is preliminary data.</text>
</comment>
<evidence type="ECO:0000256" key="1">
    <source>
        <dbReference type="SAM" id="MobiDB-lite"/>
    </source>
</evidence>
<feature type="region of interest" description="Disordered" evidence="1">
    <location>
        <begin position="1"/>
        <end position="39"/>
    </location>
</feature>
<name>A0ABQ9U9V4_SAGOE</name>
<evidence type="ECO:0000313" key="2">
    <source>
        <dbReference type="EMBL" id="KAK2093550.1"/>
    </source>
</evidence>
<reference evidence="2 3" key="1">
    <citation type="submission" date="2023-05" db="EMBL/GenBank/DDBJ databases">
        <title>B98-5 Cell Line De Novo Hybrid Assembly: An Optical Mapping Approach.</title>
        <authorList>
            <person name="Kananen K."/>
            <person name="Auerbach J.A."/>
            <person name="Kautto E."/>
            <person name="Blachly J.S."/>
        </authorList>
    </citation>
    <scope>NUCLEOTIDE SEQUENCE [LARGE SCALE GENOMIC DNA]</scope>
    <source>
        <strain evidence="2">B95-8</strain>
        <tissue evidence="2">Cell line</tissue>
    </source>
</reference>
<evidence type="ECO:0000313" key="3">
    <source>
        <dbReference type="Proteomes" id="UP001266305"/>
    </source>
</evidence>
<accession>A0ABQ9U9V4</accession>
<proteinExistence type="predicted"/>
<dbReference type="Gene3D" id="3.30.160.60">
    <property type="entry name" value="Classic Zinc Finger"/>
    <property type="match status" value="1"/>
</dbReference>
<sequence>MPSYSGSALAATSELHYPPSRGGRCDRDRTDPASSSSSEAPAQAAIAEMFAKIICLPPESLLLLVDSLESKESALEFVKIEGDKSSASLPWIQGASELVSTAKYGVFAGQSFSWQEEWAAAFPWKRAIFVDGTVDTKEKNVPRPDGTAQYECFRWRTLDTGSDGTDWTDQALQMTVIFWVGIGTGNPLPQKFPSLECPILVLVLLLNKMDYNEIDSEQDGKASLMKSSDIDQDLFTDSYCKVCSAQLISESQRVAHYEPLETLIGLSLLVKSVTLLSV</sequence>
<protein>
    <submittedName>
        <fullName evidence="2">Uncharacterized protein</fullName>
    </submittedName>
</protein>
<dbReference type="EMBL" id="JASSZA010000014">
    <property type="protein sequence ID" value="KAK2093550.1"/>
    <property type="molecule type" value="Genomic_DNA"/>
</dbReference>
<dbReference type="Proteomes" id="UP001266305">
    <property type="component" value="Unassembled WGS sequence"/>
</dbReference>
<gene>
    <name evidence="2" type="ORF">P7K49_027288</name>
</gene>
<keyword evidence="3" id="KW-1185">Reference proteome</keyword>
<organism evidence="2 3">
    <name type="scientific">Saguinus oedipus</name>
    <name type="common">Cotton-top tamarin</name>
    <name type="synonym">Oedipomidas oedipus</name>
    <dbReference type="NCBI Taxonomy" id="9490"/>
    <lineage>
        <taxon>Eukaryota</taxon>
        <taxon>Metazoa</taxon>
        <taxon>Chordata</taxon>
        <taxon>Craniata</taxon>
        <taxon>Vertebrata</taxon>
        <taxon>Euteleostomi</taxon>
        <taxon>Mammalia</taxon>
        <taxon>Eutheria</taxon>
        <taxon>Euarchontoglires</taxon>
        <taxon>Primates</taxon>
        <taxon>Haplorrhini</taxon>
        <taxon>Platyrrhini</taxon>
        <taxon>Cebidae</taxon>
        <taxon>Callitrichinae</taxon>
        <taxon>Saguinus</taxon>
    </lineage>
</organism>